<dbReference type="EMBL" id="LR796341">
    <property type="protein sequence ID" value="CAB4138190.1"/>
    <property type="molecule type" value="Genomic_DNA"/>
</dbReference>
<accession>A0A6J5LZL7</accession>
<protein>
    <submittedName>
        <fullName evidence="2">Type VIII secretion system, CsgF</fullName>
    </submittedName>
</protein>
<evidence type="ECO:0000313" key="2">
    <source>
        <dbReference type="EMBL" id="CAB4138190.1"/>
    </source>
</evidence>
<dbReference type="Pfam" id="PF10614">
    <property type="entry name" value="CsgF"/>
    <property type="match status" value="1"/>
</dbReference>
<sequence>MKTIIITVLAVFSATLWADTLVHSFQSPAFIPGSGYSNHVLTIEQLEANRRKAIADADKAARDQAARDAKNTNLAKFLVNVESRIYAQLSKQLADAMFSDGANSGAMDFQGTNINWVKTGTDVTLTIREATGGVTTVTVPIGSFAF</sequence>
<proteinExistence type="predicted"/>
<organism evidence="2">
    <name type="scientific">uncultured Caudovirales phage</name>
    <dbReference type="NCBI Taxonomy" id="2100421"/>
    <lineage>
        <taxon>Viruses</taxon>
        <taxon>Duplodnaviria</taxon>
        <taxon>Heunggongvirae</taxon>
        <taxon>Uroviricota</taxon>
        <taxon>Caudoviricetes</taxon>
        <taxon>Peduoviridae</taxon>
        <taxon>Maltschvirus</taxon>
        <taxon>Maltschvirus maltsch</taxon>
    </lineage>
</organism>
<name>A0A6J5LZL7_9CAUD</name>
<evidence type="ECO:0000256" key="1">
    <source>
        <dbReference type="ARBA" id="ARBA00022729"/>
    </source>
</evidence>
<reference evidence="2" key="1">
    <citation type="submission" date="2020-04" db="EMBL/GenBank/DDBJ databases">
        <authorList>
            <person name="Chiriac C."/>
            <person name="Salcher M."/>
            <person name="Ghai R."/>
            <person name="Kavagutti S V."/>
        </authorList>
    </citation>
    <scope>NUCLEOTIDE SEQUENCE</scope>
</reference>
<gene>
    <name evidence="2" type="ORF">UFOVP328_383</name>
</gene>
<keyword evidence="1" id="KW-0732">Signal</keyword>
<dbReference type="InterPro" id="IPR018893">
    <property type="entry name" value="T8SS_CsgF"/>
</dbReference>